<dbReference type="InterPro" id="IPR003352">
    <property type="entry name" value="PTS_EIIC"/>
</dbReference>
<protein>
    <recommendedName>
        <fullName evidence="8">Permease IIC component</fullName>
    </recommendedName>
</protein>
<accession>A0A1E5GGL9</accession>
<comment type="function">
    <text evidence="8">The phosphoenolpyruvate-dependent sugar phosphotransferase system (PTS), a major carbohydrate active -transport system, catalyzes the phosphorylation of incoming sugar substrates concomitant with their translocation across the cell membrane.</text>
</comment>
<evidence type="ECO:0000256" key="9">
    <source>
        <dbReference type="SAM" id="Phobius"/>
    </source>
</evidence>
<dbReference type="PANTHER" id="PTHR33989">
    <property type="match status" value="1"/>
</dbReference>
<organism evidence="11 12">
    <name type="scientific">Enterococcus ureasiticus</name>
    <dbReference type="NCBI Taxonomy" id="903984"/>
    <lineage>
        <taxon>Bacteria</taxon>
        <taxon>Bacillati</taxon>
        <taxon>Bacillota</taxon>
        <taxon>Bacilli</taxon>
        <taxon>Lactobacillales</taxon>
        <taxon>Enterococcaceae</taxon>
        <taxon>Enterococcus</taxon>
    </lineage>
</organism>
<keyword evidence="6 9" id="KW-1133">Transmembrane helix</keyword>
<dbReference type="Proteomes" id="UP000094068">
    <property type="component" value="Unassembled WGS sequence"/>
</dbReference>
<evidence type="ECO:0000256" key="1">
    <source>
        <dbReference type="ARBA" id="ARBA00004651"/>
    </source>
</evidence>
<evidence type="ECO:0000256" key="6">
    <source>
        <dbReference type="ARBA" id="ARBA00022989"/>
    </source>
</evidence>
<dbReference type="PROSITE" id="PS51105">
    <property type="entry name" value="PTS_EIIC_TYPE_3"/>
    <property type="match status" value="1"/>
</dbReference>
<dbReference type="Pfam" id="PF02378">
    <property type="entry name" value="PTS_EIIC"/>
    <property type="match status" value="1"/>
</dbReference>
<dbReference type="PANTHER" id="PTHR33989:SF11">
    <property type="entry name" value="LICHENAN PERMEASE IIC COMPONENT"/>
    <property type="match status" value="1"/>
</dbReference>
<keyword evidence="2 8" id="KW-0813">Transport</keyword>
<feature type="transmembrane region" description="Helical" evidence="9">
    <location>
        <begin position="344"/>
        <end position="368"/>
    </location>
</feature>
<comment type="caution">
    <text evidence="11">The sequence shown here is derived from an EMBL/GenBank/DDBJ whole genome shotgun (WGS) entry which is preliminary data.</text>
</comment>
<dbReference type="STRING" id="903984.BCR21_06360"/>
<gene>
    <name evidence="11" type="ORF">BCR21_06360</name>
</gene>
<dbReference type="NCBIfam" id="TIGR00410">
    <property type="entry name" value="lacE"/>
    <property type="match status" value="1"/>
</dbReference>
<evidence type="ECO:0000256" key="7">
    <source>
        <dbReference type="ARBA" id="ARBA00023136"/>
    </source>
</evidence>
<feature type="domain" description="PTS EIIC type-3" evidence="10">
    <location>
        <begin position="8"/>
        <end position="418"/>
    </location>
</feature>
<keyword evidence="12" id="KW-1185">Reference proteome</keyword>
<dbReference type="EMBL" id="MIJZ01000012">
    <property type="protein sequence ID" value="OEG11852.1"/>
    <property type="molecule type" value="Genomic_DNA"/>
</dbReference>
<dbReference type="GO" id="GO:0008982">
    <property type="term" value="F:protein-N(PI)-phosphohistidine-sugar phosphotransferase activity"/>
    <property type="evidence" value="ECO:0007669"/>
    <property type="project" value="UniProtKB-UniRule"/>
</dbReference>
<dbReference type="NCBIfam" id="TIGR00359">
    <property type="entry name" value="cello_pts_IIC"/>
    <property type="match status" value="1"/>
</dbReference>
<evidence type="ECO:0000313" key="11">
    <source>
        <dbReference type="EMBL" id="OEG11852.1"/>
    </source>
</evidence>
<feature type="transmembrane region" description="Helical" evidence="9">
    <location>
        <begin position="103"/>
        <end position="122"/>
    </location>
</feature>
<feature type="transmembrane region" description="Helical" evidence="9">
    <location>
        <begin position="388"/>
        <end position="418"/>
    </location>
</feature>
<dbReference type="InterPro" id="IPR051088">
    <property type="entry name" value="PTS_Sugar-EIIC/EIIB"/>
</dbReference>
<feature type="transmembrane region" description="Helical" evidence="9">
    <location>
        <begin position="188"/>
        <end position="206"/>
    </location>
</feature>
<sequence length="452" mass="50387">MKKFLDWLERILTPMAKVIGENKYLVAIRDGFLLSTPLLIVGSIFLLIANFPLPQWDQWMSGILGADWAEHMAVPANASFDVMTILAVVGIAYSLGRQFKVDAMQAGIIALVSFFIVTPYYTEYTPEGTEQLFEVVSLPLKWMGSNGLFLGMIVALISTRIFVWVLSKGWTIKMPDGVPPTVVKSFEALIPSFIVVMIFFVADWLVSLTSYGNLQAIIFDFLQTPLLALGNTLGAMIIAYVFLHFFWFFGINGSSVVGAVFNPVLRALSVENLDAYKHGQEIPNIITGQFQDMFATFGGAGSTLSLIVVMVIFCKSQRIKKLSQLSLVPGIFGINEPIIFGLPIVLNPLILIPFVLVPTINIIIAYFAMDWGLVPLTNGIQLPWTTPIIFSGFLVSGWQGAVLQALLFILGMFIYYPFIKVMDDQYLREEAQAVETEEEEEINFDDFDFDDI</sequence>
<evidence type="ECO:0000256" key="5">
    <source>
        <dbReference type="ARBA" id="ARBA00022692"/>
    </source>
</evidence>
<feature type="transmembrane region" description="Helical" evidence="9">
    <location>
        <begin position="293"/>
        <end position="314"/>
    </location>
</feature>
<evidence type="ECO:0000256" key="2">
    <source>
        <dbReference type="ARBA" id="ARBA00022448"/>
    </source>
</evidence>
<dbReference type="OrthoDB" id="1550290at2"/>
<feature type="transmembrane region" description="Helical" evidence="9">
    <location>
        <begin position="142"/>
        <end position="167"/>
    </location>
</feature>
<evidence type="ECO:0000256" key="4">
    <source>
        <dbReference type="ARBA" id="ARBA00022597"/>
    </source>
</evidence>
<dbReference type="GO" id="GO:0009401">
    <property type="term" value="P:phosphoenolpyruvate-dependent sugar phosphotransferase system"/>
    <property type="evidence" value="ECO:0007669"/>
    <property type="project" value="InterPro"/>
</dbReference>
<dbReference type="InterPro" id="IPR004796">
    <property type="entry name" value="PTS_IIC_cello"/>
</dbReference>
<evidence type="ECO:0000259" key="10">
    <source>
        <dbReference type="PROSITE" id="PS51105"/>
    </source>
</evidence>
<reference evidence="12" key="1">
    <citation type="submission" date="2016-09" db="EMBL/GenBank/DDBJ databases">
        <authorList>
            <person name="Gulvik C.A."/>
        </authorList>
    </citation>
    <scope>NUCLEOTIDE SEQUENCE [LARGE SCALE GENOMIC DNA]</scope>
    <source>
        <strain evidence="12">DSM 23328</strain>
    </source>
</reference>
<comment type="subcellular location">
    <subcellularLocation>
        <location evidence="1">Cell membrane</location>
        <topology evidence="1">Multi-pass membrane protein</topology>
    </subcellularLocation>
</comment>
<proteinExistence type="predicted"/>
<feature type="transmembrane region" description="Helical" evidence="9">
    <location>
        <begin position="32"/>
        <end position="53"/>
    </location>
</feature>
<name>A0A1E5GGL9_9ENTE</name>
<evidence type="ECO:0000256" key="8">
    <source>
        <dbReference type="PIRNR" id="PIRNR006351"/>
    </source>
</evidence>
<dbReference type="AlphaFoldDB" id="A0A1E5GGL9"/>
<keyword evidence="4 8" id="KW-0762">Sugar transport</keyword>
<feature type="transmembrane region" description="Helical" evidence="9">
    <location>
        <begin position="237"/>
        <end position="261"/>
    </location>
</feature>
<evidence type="ECO:0000256" key="3">
    <source>
        <dbReference type="ARBA" id="ARBA00022475"/>
    </source>
</evidence>
<evidence type="ECO:0000313" key="12">
    <source>
        <dbReference type="Proteomes" id="UP000094068"/>
    </source>
</evidence>
<dbReference type="RefSeq" id="WP_069645705.1">
    <property type="nucleotide sequence ID" value="NZ_MIJZ01000012.1"/>
</dbReference>
<keyword evidence="7 8" id="KW-0472">Membrane</keyword>
<feature type="transmembrane region" description="Helical" evidence="9">
    <location>
        <begin position="73"/>
        <end position="96"/>
    </location>
</feature>
<dbReference type="InterPro" id="IPR004501">
    <property type="entry name" value="PTS_EIIC_3"/>
</dbReference>
<dbReference type="GO" id="GO:0005886">
    <property type="term" value="C:plasma membrane"/>
    <property type="evidence" value="ECO:0007669"/>
    <property type="project" value="UniProtKB-SubCell"/>
</dbReference>
<dbReference type="PIRSF" id="PIRSF006351">
    <property type="entry name" value="PTS_EIIC-Cellobiose"/>
    <property type="match status" value="1"/>
</dbReference>
<dbReference type="GO" id="GO:1901264">
    <property type="term" value="P:carbohydrate derivative transport"/>
    <property type="evidence" value="ECO:0007669"/>
    <property type="project" value="TreeGrafter"/>
</dbReference>
<keyword evidence="3 8" id="KW-1003">Cell membrane</keyword>
<keyword evidence="5 9" id="KW-0812">Transmembrane</keyword>